<dbReference type="SMART" id="SM00346">
    <property type="entry name" value="HTH_ICLR"/>
    <property type="match status" value="1"/>
</dbReference>
<keyword evidence="1" id="KW-0805">Transcription regulation</keyword>
<dbReference type="KEGG" id="pfuw:KF707C_4750"/>
<dbReference type="PANTHER" id="PTHR30136:SF34">
    <property type="entry name" value="TRANSCRIPTIONAL REGULATOR"/>
    <property type="match status" value="1"/>
</dbReference>
<dbReference type="InterPro" id="IPR050707">
    <property type="entry name" value="HTH_MetabolicPath_Reg"/>
</dbReference>
<reference evidence="6 7" key="2">
    <citation type="journal article" date="2017" name="Int. J. Syst. Evol. Microbiol.">
        <title>Pseudomonas furukawaii sp. nov., a polychlorinated biphenyl-degrading bacterium isolated from biphenyl-contaminated soil in Japan.</title>
        <authorList>
            <person name="Kimura N."/>
            <person name="Watanabe T."/>
            <person name="Suenaga H."/>
            <person name="Fujihara H."/>
            <person name="Futagami T."/>
            <person name="Goto M."/>
            <person name="Hanada S."/>
            <person name="Hirose J."/>
        </authorList>
    </citation>
    <scope>NUCLEOTIDE SEQUENCE [LARGE SCALE GENOMIC DNA]</scope>
    <source>
        <strain evidence="7">DSM 10086 / NBRC 110670 / KF707</strain>
    </source>
</reference>
<dbReference type="GO" id="GO:0003677">
    <property type="term" value="F:DNA binding"/>
    <property type="evidence" value="ECO:0007669"/>
    <property type="project" value="UniProtKB-KW"/>
</dbReference>
<keyword evidence="3" id="KW-0804">Transcription</keyword>
<dbReference type="InterPro" id="IPR029016">
    <property type="entry name" value="GAF-like_dom_sf"/>
</dbReference>
<dbReference type="GO" id="GO:0003700">
    <property type="term" value="F:DNA-binding transcription factor activity"/>
    <property type="evidence" value="ECO:0007669"/>
    <property type="project" value="TreeGrafter"/>
</dbReference>
<evidence type="ECO:0000256" key="1">
    <source>
        <dbReference type="ARBA" id="ARBA00023015"/>
    </source>
</evidence>
<reference evidence="7" key="1">
    <citation type="submission" date="2015-05" db="EMBL/GenBank/DDBJ databases">
        <title>Draft genome sequencing of a biphenyl-degrading bacterium, Pseudomonas balearica KF707 (=NBRC110670).</title>
        <authorList>
            <person name="Kimura N."/>
            <person name="Hirose J."/>
            <person name="Watanabe T."/>
            <person name="Suenaga H."/>
            <person name="Fujihara H."/>
            <person name="Noguchi M."/>
            <person name="Hashimoto M."/>
            <person name="Shimodaira J."/>
            <person name="Tsuchikane K."/>
            <person name="Hosoyama A."/>
            <person name="Yamazoe A."/>
            <person name="Fujita N."/>
            <person name="Furukawa K."/>
        </authorList>
    </citation>
    <scope>NUCLEOTIDE SEQUENCE [LARGE SCALE GENOMIC DNA]</scope>
    <source>
        <strain evidence="7">DSM 10086 / NBRC 110670 / KF707</strain>
    </source>
</reference>
<evidence type="ECO:0000256" key="3">
    <source>
        <dbReference type="ARBA" id="ARBA00023163"/>
    </source>
</evidence>
<gene>
    <name evidence="6" type="ORF">KF707C_4750</name>
</gene>
<dbReference type="PANTHER" id="PTHR30136">
    <property type="entry name" value="HELIX-TURN-HELIX TRANSCRIPTIONAL REGULATOR, ICLR FAMILY"/>
    <property type="match status" value="1"/>
</dbReference>
<feature type="domain" description="HTH iclR-type" evidence="4">
    <location>
        <begin position="14"/>
        <end position="76"/>
    </location>
</feature>
<feature type="domain" description="IclR-ED" evidence="5">
    <location>
        <begin position="77"/>
        <end position="258"/>
    </location>
</feature>
<dbReference type="Pfam" id="PF09339">
    <property type="entry name" value="HTH_IclR"/>
    <property type="match status" value="1"/>
</dbReference>
<dbReference type="InterPro" id="IPR005471">
    <property type="entry name" value="Tscrpt_reg_IclR_N"/>
</dbReference>
<dbReference type="SUPFAM" id="SSF55781">
    <property type="entry name" value="GAF domain-like"/>
    <property type="match status" value="1"/>
</dbReference>
<keyword evidence="7" id="KW-1185">Reference proteome</keyword>
<keyword evidence="2" id="KW-0238">DNA-binding</keyword>
<dbReference type="RefSeq" id="WP_003450791.1">
    <property type="nucleotide sequence ID" value="NZ_AJMR01000115.1"/>
</dbReference>
<name>A0AAD1FDZ9_METFU</name>
<dbReference type="Pfam" id="PF01614">
    <property type="entry name" value="IclR_C"/>
    <property type="match status" value="1"/>
</dbReference>
<organism evidence="6 7">
    <name type="scientific">Metapseudomonas furukawaii</name>
    <name type="common">Pseudomonas furukawaii</name>
    <dbReference type="NCBI Taxonomy" id="1149133"/>
    <lineage>
        <taxon>Bacteria</taxon>
        <taxon>Pseudomonadati</taxon>
        <taxon>Pseudomonadota</taxon>
        <taxon>Gammaproteobacteria</taxon>
        <taxon>Pseudomonadales</taxon>
        <taxon>Pseudomonadaceae</taxon>
        <taxon>Metapseudomonas</taxon>
    </lineage>
</organism>
<dbReference type="EMBL" id="AP014862">
    <property type="protein sequence ID" value="BAU72163.1"/>
    <property type="molecule type" value="Genomic_DNA"/>
</dbReference>
<dbReference type="Gene3D" id="1.10.10.10">
    <property type="entry name" value="Winged helix-like DNA-binding domain superfamily/Winged helix DNA-binding domain"/>
    <property type="match status" value="1"/>
</dbReference>
<proteinExistence type="predicted"/>
<dbReference type="InterPro" id="IPR036388">
    <property type="entry name" value="WH-like_DNA-bd_sf"/>
</dbReference>
<evidence type="ECO:0000259" key="4">
    <source>
        <dbReference type="PROSITE" id="PS51077"/>
    </source>
</evidence>
<evidence type="ECO:0000259" key="5">
    <source>
        <dbReference type="PROSITE" id="PS51078"/>
    </source>
</evidence>
<dbReference type="PROSITE" id="PS51077">
    <property type="entry name" value="HTH_ICLR"/>
    <property type="match status" value="1"/>
</dbReference>
<accession>A0AAD1FDZ9</accession>
<dbReference type="InterPro" id="IPR036390">
    <property type="entry name" value="WH_DNA-bd_sf"/>
</dbReference>
<dbReference type="Proteomes" id="UP000218554">
    <property type="component" value="Chromosome"/>
</dbReference>
<dbReference type="SUPFAM" id="SSF46785">
    <property type="entry name" value="Winged helix' DNA-binding domain"/>
    <property type="match status" value="1"/>
</dbReference>
<dbReference type="GO" id="GO:0045892">
    <property type="term" value="P:negative regulation of DNA-templated transcription"/>
    <property type="evidence" value="ECO:0007669"/>
    <property type="project" value="TreeGrafter"/>
</dbReference>
<dbReference type="PROSITE" id="PS51078">
    <property type="entry name" value="ICLR_ED"/>
    <property type="match status" value="1"/>
</dbReference>
<protein>
    <submittedName>
        <fullName evidence="6">Transcriptional regulator</fullName>
    </submittedName>
</protein>
<dbReference type="Gene3D" id="3.30.450.40">
    <property type="match status" value="1"/>
</dbReference>
<dbReference type="InterPro" id="IPR014757">
    <property type="entry name" value="Tscrpt_reg_IclR_C"/>
</dbReference>
<evidence type="ECO:0000256" key="2">
    <source>
        <dbReference type="ARBA" id="ARBA00023125"/>
    </source>
</evidence>
<dbReference type="AlphaFoldDB" id="A0AAD1FDZ9"/>
<evidence type="ECO:0000313" key="7">
    <source>
        <dbReference type="Proteomes" id="UP000218554"/>
    </source>
</evidence>
<evidence type="ECO:0000313" key="6">
    <source>
        <dbReference type="EMBL" id="BAU72163.1"/>
    </source>
</evidence>
<sequence>MSDKDPRHTHPQFIETLEKGIRVLEVFRSGQASIGLTELADSCGMTKSAAQRFTHTWCELGYLSKDERSRRYSLTHKALELGFLYLNADPLISRTLPALQLLRERCNLTVNLSVLSGHDIVYVMRIPGQNQTFAEMLPGRRMPAWCTSAGRVLLSALPDEAIRASLAGIEPTRYTPRTEVDGEALFETILRTRAQGYALTCEQVMIGQIGIAAPVRNVHFQTVAAVNITAQLSLWPTEQVEQKLVPLLMEVTQAITVG</sequence>